<feature type="transmembrane region" description="Helical" evidence="9">
    <location>
        <begin position="85"/>
        <end position="107"/>
    </location>
</feature>
<evidence type="ECO:0000256" key="1">
    <source>
        <dbReference type="ARBA" id="ARBA00004429"/>
    </source>
</evidence>
<organism evidence="11 12">
    <name type="scientific">Paracoccus albicereus</name>
    <dbReference type="NCBI Taxonomy" id="2922394"/>
    <lineage>
        <taxon>Bacteria</taxon>
        <taxon>Pseudomonadati</taxon>
        <taxon>Pseudomonadota</taxon>
        <taxon>Alphaproteobacteria</taxon>
        <taxon>Rhodobacterales</taxon>
        <taxon>Paracoccaceae</taxon>
        <taxon>Paracoccus</taxon>
    </lineage>
</organism>
<name>A0ABT1MS25_9RHOB</name>
<proteinExistence type="inferred from homology"/>
<keyword evidence="5 9" id="KW-0812">Transmembrane</keyword>
<evidence type="ECO:0000313" key="11">
    <source>
        <dbReference type="EMBL" id="MCQ0970534.1"/>
    </source>
</evidence>
<evidence type="ECO:0000256" key="2">
    <source>
        <dbReference type="ARBA" id="ARBA00022448"/>
    </source>
</evidence>
<gene>
    <name evidence="11" type="ORF">MLD63_08875</name>
</gene>
<evidence type="ECO:0000256" key="7">
    <source>
        <dbReference type="ARBA" id="ARBA00023136"/>
    </source>
</evidence>
<feature type="domain" description="Tripartite ATP-independent periplasmic transporters DctQ component" evidence="10">
    <location>
        <begin position="23"/>
        <end position="144"/>
    </location>
</feature>
<evidence type="ECO:0000256" key="8">
    <source>
        <dbReference type="ARBA" id="ARBA00038436"/>
    </source>
</evidence>
<dbReference type="PANTHER" id="PTHR35011">
    <property type="entry name" value="2,3-DIKETO-L-GULONATE TRAP TRANSPORTER SMALL PERMEASE PROTEIN YIAM"/>
    <property type="match status" value="1"/>
</dbReference>
<keyword evidence="4 9" id="KW-0997">Cell inner membrane</keyword>
<keyword evidence="3" id="KW-1003">Cell membrane</keyword>
<sequence>MRQLERTFLILNGAAIIAALVLMSVVVGWNVSLRYLTNASLPWADEVARYTMIWLTFLGAGLALRQGAHVAISNVQEALPGRAQIMLRWAILIGLMGFFAFMIWVGWDYMARSQFQRSAALRLPMKWVYAAMPAGFALLAVHLALIAPRYLRAGFATGDDEAARG</sequence>
<dbReference type="InterPro" id="IPR055348">
    <property type="entry name" value="DctQ"/>
</dbReference>
<comment type="caution">
    <text evidence="11">The sequence shown here is derived from an EMBL/GenBank/DDBJ whole genome shotgun (WGS) entry which is preliminary data.</text>
</comment>
<dbReference type="Pfam" id="PF04290">
    <property type="entry name" value="DctQ"/>
    <property type="match status" value="1"/>
</dbReference>
<keyword evidence="2 9" id="KW-0813">Transport</keyword>
<comment type="function">
    <text evidence="9">Part of the tripartite ATP-independent periplasmic (TRAP) transport system.</text>
</comment>
<evidence type="ECO:0000256" key="3">
    <source>
        <dbReference type="ARBA" id="ARBA00022475"/>
    </source>
</evidence>
<dbReference type="PANTHER" id="PTHR35011:SF2">
    <property type="entry name" value="2,3-DIKETO-L-GULONATE TRAP TRANSPORTER SMALL PERMEASE PROTEIN YIAM"/>
    <property type="match status" value="1"/>
</dbReference>
<keyword evidence="12" id="KW-1185">Reference proteome</keyword>
<dbReference type="InterPro" id="IPR007387">
    <property type="entry name" value="TRAP_DctQ"/>
</dbReference>
<evidence type="ECO:0000256" key="9">
    <source>
        <dbReference type="RuleBase" id="RU369079"/>
    </source>
</evidence>
<dbReference type="EMBL" id="JAKZEU010000003">
    <property type="protein sequence ID" value="MCQ0970534.1"/>
    <property type="molecule type" value="Genomic_DNA"/>
</dbReference>
<evidence type="ECO:0000256" key="5">
    <source>
        <dbReference type="ARBA" id="ARBA00022692"/>
    </source>
</evidence>
<evidence type="ECO:0000256" key="6">
    <source>
        <dbReference type="ARBA" id="ARBA00022989"/>
    </source>
</evidence>
<evidence type="ECO:0000313" key="12">
    <source>
        <dbReference type="Proteomes" id="UP001203945"/>
    </source>
</evidence>
<keyword evidence="7 9" id="KW-0472">Membrane</keyword>
<comment type="subunit">
    <text evidence="9">The complex comprises the extracytoplasmic solute receptor protein and the two transmembrane proteins.</text>
</comment>
<feature type="transmembrane region" description="Helical" evidence="9">
    <location>
        <begin position="127"/>
        <end position="147"/>
    </location>
</feature>
<comment type="subcellular location">
    <subcellularLocation>
        <location evidence="1 9">Cell inner membrane</location>
        <topology evidence="1 9">Multi-pass membrane protein</topology>
    </subcellularLocation>
</comment>
<dbReference type="Proteomes" id="UP001203945">
    <property type="component" value="Unassembled WGS sequence"/>
</dbReference>
<feature type="transmembrane region" description="Helical" evidence="9">
    <location>
        <begin position="7"/>
        <end position="27"/>
    </location>
</feature>
<keyword evidence="6 9" id="KW-1133">Transmembrane helix</keyword>
<comment type="similarity">
    <text evidence="8 9">Belongs to the TRAP transporter small permease family.</text>
</comment>
<reference evidence="11 12" key="1">
    <citation type="submission" date="2022-03" db="EMBL/GenBank/DDBJ databases">
        <authorList>
            <person name="He Y."/>
        </authorList>
    </citation>
    <scope>NUCLEOTIDE SEQUENCE [LARGE SCALE GENOMIC DNA]</scope>
    <source>
        <strain evidence="11 12">TK19116</strain>
    </source>
</reference>
<feature type="transmembrane region" description="Helical" evidence="9">
    <location>
        <begin position="47"/>
        <end position="64"/>
    </location>
</feature>
<dbReference type="RefSeq" id="WP_255329563.1">
    <property type="nucleotide sequence ID" value="NZ_JAKZEU010000003.1"/>
</dbReference>
<evidence type="ECO:0000256" key="4">
    <source>
        <dbReference type="ARBA" id="ARBA00022519"/>
    </source>
</evidence>
<protein>
    <recommendedName>
        <fullName evidence="9">TRAP transporter small permease protein</fullName>
    </recommendedName>
</protein>
<evidence type="ECO:0000259" key="10">
    <source>
        <dbReference type="Pfam" id="PF04290"/>
    </source>
</evidence>
<accession>A0ABT1MS25</accession>